<feature type="region of interest" description="Disordered" evidence="1">
    <location>
        <begin position="1"/>
        <end position="20"/>
    </location>
</feature>
<feature type="compositionally biased region" description="Low complexity" evidence="1">
    <location>
        <begin position="464"/>
        <end position="473"/>
    </location>
</feature>
<dbReference type="AlphaFoldDB" id="A0A6A4IMB2"/>
<feature type="region of interest" description="Disordered" evidence="1">
    <location>
        <begin position="430"/>
        <end position="490"/>
    </location>
</feature>
<reference evidence="2" key="1">
    <citation type="journal article" date="2019" name="Environ. Microbiol.">
        <title>Fungal ecological strategies reflected in gene transcription - a case study of two litter decomposers.</title>
        <authorList>
            <person name="Barbi F."/>
            <person name="Kohler A."/>
            <person name="Barry K."/>
            <person name="Baskaran P."/>
            <person name="Daum C."/>
            <person name="Fauchery L."/>
            <person name="Ihrmark K."/>
            <person name="Kuo A."/>
            <person name="LaButti K."/>
            <person name="Lipzen A."/>
            <person name="Morin E."/>
            <person name="Grigoriev I.V."/>
            <person name="Henrissat B."/>
            <person name="Lindahl B."/>
            <person name="Martin F."/>
        </authorList>
    </citation>
    <scope>NUCLEOTIDE SEQUENCE</scope>
    <source>
        <strain evidence="2">JB14</strain>
    </source>
</reference>
<feature type="compositionally biased region" description="Acidic residues" evidence="1">
    <location>
        <begin position="403"/>
        <end position="412"/>
    </location>
</feature>
<accession>A0A6A4IMB2</accession>
<evidence type="ECO:0000313" key="3">
    <source>
        <dbReference type="Proteomes" id="UP000799118"/>
    </source>
</evidence>
<feature type="compositionally biased region" description="Polar residues" evidence="1">
    <location>
        <begin position="357"/>
        <end position="367"/>
    </location>
</feature>
<dbReference type="OrthoDB" id="5576441at2759"/>
<evidence type="ECO:0000313" key="2">
    <source>
        <dbReference type="EMBL" id="KAE9410198.1"/>
    </source>
</evidence>
<gene>
    <name evidence="2" type="ORF">BT96DRAFT_471624</name>
</gene>
<feature type="region of interest" description="Disordered" evidence="1">
    <location>
        <begin position="336"/>
        <end position="412"/>
    </location>
</feature>
<keyword evidence="3" id="KW-1185">Reference proteome</keyword>
<feature type="region of interest" description="Disordered" evidence="1">
    <location>
        <begin position="298"/>
        <end position="318"/>
    </location>
</feature>
<organism evidence="2 3">
    <name type="scientific">Gymnopus androsaceus JB14</name>
    <dbReference type="NCBI Taxonomy" id="1447944"/>
    <lineage>
        <taxon>Eukaryota</taxon>
        <taxon>Fungi</taxon>
        <taxon>Dikarya</taxon>
        <taxon>Basidiomycota</taxon>
        <taxon>Agaricomycotina</taxon>
        <taxon>Agaricomycetes</taxon>
        <taxon>Agaricomycetidae</taxon>
        <taxon>Agaricales</taxon>
        <taxon>Marasmiineae</taxon>
        <taxon>Omphalotaceae</taxon>
        <taxon>Gymnopus</taxon>
    </lineage>
</organism>
<protein>
    <submittedName>
        <fullName evidence="2">Uncharacterized protein</fullName>
    </submittedName>
</protein>
<dbReference type="Proteomes" id="UP000799118">
    <property type="component" value="Unassembled WGS sequence"/>
</dbReference>
<feature type="compositionally biased region" description="Basic residues" evidence="1">
    <location>
        <begin position="452"/>
        <end position="463"/>
    </location>
</feature>
<proteinExistence type="predicted"/>
<sequence length="554" mass="61567">MRPARRILDEEIVEDSEPEREAARLANSIIEISDDESPVQPTSKANDTSVIEISDSSMELPTGLPRCFLDYDPELDDSFPSLRLSKYAHIPTAPAGPSKPKITPSSLIRQMSTSSALPAKKPVAKSVVQRLTDEFPADSMSRLLVCVCCDSVWTTRKSVPQKLTHIKACAKKQGIKDDTLMGLVRKGIENAPPIQPKGKGKAIAEASGPNTFYDKVVHDAAPKKRTRRQEVIGSVKDIGETRDAIMQKARTIVARGDVHVRAIREHRVGEYASDGELSSTPRFRKSRLAKQLGFQAQPMFHNDGESPESPPAGFPPTLESAEIPQVLTDIDAHNLETPSKKKQINSRSPPPTPLIYVSSSSNQTSPTREAGKTLEAPSSPPLTPSPRKHTLSTFSSRPPSSPQEEDDESYPWDEELEQYADEAYLHYEPENDIDSLPPTTHIQPPSPINPSPKRRPKKPKSRSRSPAGTSTTAPRRKKKTATAKKQPEFDEEWDKDLRNRIVQDTVLHLRILRLEASHFVQIQIHTDDVFSQPIHFDVFLSMVDGQAEVDLLRN</sequence>
<name>A0A6A4IMB2_9AGAR</name>
<evidence type="ECO:0000256" key="1">
    <source>
        <dbReference type="SAM" id="MobiDB-lite"/>
    </source>
</evidence>
<dbReference type="EMBL" id="ML769386">
    <property type="protein sequence ID" value="KAE9410198.1"/>
    <property type="molecule type" value="Genomic_DNA"/>
</dbReference>